<evidence type="ECO:0000313" key="1">
    <source>
        <dbReference type="EMBL" id="ABZ82949.1"/>
    </source>
</evidence>
<name>B0TEN0_HELMI</name>
<accession>B0TEN0</accession>
<proteinExistence type="predicted"/>
<dbReference type="KEGG" id="hmo:HM1_0330"/>
<gene>
    <name evidence="1" type="ORF">HM1_0330</name>
</gene>
<dbReference type="EMBL" id="CP000930">
    <property type="protein sequence ID" value="ABZ82949.1"/>
    <property type="molecule type" value="Genomic_DNA"/>
</dbReference>
<keyword evidence="2" id="KW-1185">Reference proteome</keyword>
<evidence type="ECO:0000313" key="2">
    <source>
        <dbReference type="Proteomes" id="UP000008550"/>
    </source>
</evidence>
<reference evidence="1 2" key="1">
    <citation type="journal article" date="2008" name="J. Bacteriol.">
        <title>The genome of Heliobacterium modesticaldum, a phototrophic representative of the Firmicutes containing the simplest photosynthetic apparatus.</title>
        <authorList>
            <person name="Sattley W.M."/>
            <person name="Madigan M.T."/>
            <person name="Swingley W.D."/>
            <person name="Cheung P.C."/>
            <person name="Clocksin K.M."/>
            <person name="Conrad A.L."/>
            <person name="Dejesa L.C."/>
            <person name="Honchak B.M."/>
            <person name="Jung D.O."/>
            <person name="Karbach L.E."/>
            <person name="Kurdoglu A."/>
            <person name="Lahiri S."/>
            <person name="Mastrian S.D."/>
            <person name="Page L.E."/>
            <person name="Taylor H.L."/>
            <person name="Wang Z.T."/>
            <person name="Raymond J."/>
            <person name="Chen M."/>
            <person name="Blankenship R.E."/>
            <person name="Touchman J.W."/>
        </authorList>
    </citation>
    <scope>NUCLEOTIDE SEQUENCE [LARGE SCALE GENOMIC DNA]</scope>
    <source>
        <strain evidence="2">ATCC 51547 / Ice1</strain>
    </source>
</reference>
<dbReference type="HOGENOM" id="CLU_3344438_0_0_9"/>
<organism evidence="1 2">
    <name type="scientific">Heliobacterium modesticaldum (strain ATCC 51547 / Ice1)</name>
    <dbReference type="NCBI Taxonomy" id="498761"/>
    <lineage>
        <taxon>Bacteria</taxon>
        <taxon>Bacillati</taxon>
        <taxon>Bacillota</taxon>
        <taxon>Clostridia</taxon>
        <taxon>Eubacteriales</taxon>
        <taxon>Heliobacteriaceae</taxon>
        <taxon>Heliomicrobium</taxon>
    </lineage>
</organism>
<dbReference type="Proteomes" id="UP000008550">
    <property type="component" value="Chromosome"/>
</dbReference>
<sequence>MTTQNTSAGEKEIPKLYAENLGMFMREDRGACLPPFD</sequence>
<protein>
    <submittedName>
        <fullName evidence="1">Uncharacterized protein</fullName>
    </submittedName>
</protein>
<dbReference type="AlphaFoldDB" id="B0TEN0"/>